<feature type="non-terminal residue" evidence="1">
    <location>
        <position position="54"/>
    </location>
</feature>
<keyword evidence="2" id="KW-1185">Reference proteome</keyword>
<dbReference type="Proteomes" id="UP000242287">
    <property type="component" value="Unassembled WGS sequence"/>
</dbReference>
<gene>
    <name evidence="1" type="ORF">AMATHDRAFT_71920</name>
</gene>
<sequence length="54" mass="6258">MGYEVNERQFHFRVIEQQSLQIQRLQQKLVAIQHHVGSESDDDAVTTDPPSYTS</sequence>
<accession>A0A2A9N887</accession>
<organism evidence="1 2">
    <name type="scientific">Amanita thiersii Skay4041</name>
    <dbReference type="NCBI Taxonomy" id="703135"/>
    <lineage>
        <taxon>Eukaryota</taxon>
        <taxon>Fungi</taxon>
        <taxon>Dikarya</taxon>
        <taxon>Basidiomycota</taxon>
        <taxon>Agaricomycotina</taxon>
        <taxon>Agaricomycetes</taxon>
        <taxon>Agaricomycetidae</taxon>
        <taxon>Agaricales</taxon>
        <taxon>Pluteineae</taxon>
        <taxon>Amanitaceae</taxon>
        <taxon>Amanita</taxon>
    </lineage>
</organism>
<name>A0A2A9N887_9AGAR</name>
<protein>
    <submittedName>
        <fullName evidence="1">Uncharacterized protein</fullName>
    </submittedName>
</protein>
<evidence type="ECO:0000313" key="1">
    <source>
        <dbReference type="EMBL" id="PFH45204.1"/>
    </source>
</evidence>
<evidence type="ECO:0000313" key="2">
    <source>
        <dbReference type="Proteomes" id="UP000242287"/>
    </source>
</evidence>
<proteinExistence type="predicted"/>
<dbReference type="EMBL" id="KZ302498">
    <property type="protein sequence ID" value="PFH45204.1"/>
    <property type="molecule type" value="Genomic_DNA"/>
</dbReference>
<dbReference type="AlphaFoldDB" id="A0A2A9N887"/>
<reference evidence="1 2" key="1">
    <citation type="submission" date="2014-02" db="EMBL/GenBank/DDBJ databases">
        <title>Transposable element dynamics among asymbiotic and ectomycorrhizal Amanita fungi.</title>
        <authorList>
            <consortium name="DOE Joint Genome Institute"/>
            <person name="Hess J."/>
            <person name="Skrede I."/>
            <person name="Wolfe B."/>
            <person name="LaButti K."/>
            <person name="Ohm R.A."/>
            <person name="Grigoriev I.V."/>
            <person name="Pringle A."/>
        </authorList>
    </citation>
    <scope>NUCLEOTIDE SEQUENCE [LARGE SCALE GENOMIC DNA]</scope>
    <source>
        <strain evidence="1 2">SKay4041</strain>
    </source>
</reference>